<proteinExistence type="predicted"/>
<dbReference type="AlphaFoldDB" id="Q3IFN1"/>
<dbReference type="KEGG" id="pha:PSHAa0693"/>
<dbReference type="Gene3D" id="3.90.950.20">
    <property type="entry name" value="CinA-like"/>
    <property type="match status" value="1"/>
</dbReference>
<dbReference type="NCBIfam" id="TIGR00199">
    <property type="entry name" value="PncC_domain"/>
    <property type="match status" value="1"/>
</dbReference>
<sequence length="182" mass="19709">MFYSVWSIKIKRHVFTQRLNMELHQEIKTLAAQLGAILTDKCLWITTAESCTGGGVSYALTDTPGSSAYIDRAFVTYSNQAKQDLLNVSAATLTQYGAVSEQTVREMALGAIAATNADIAITVSGIAGPGGATPDKPVGLVWFGLHINDKQLVFKQVFTGDRAQVRLQAIVFSLKTIIEQIK</sequence>
<keyword evidence="3" id="KW-1185">Reference proteome</keyword>
<dbReference type="InterPro" id="IPR036653">
    <property type="entry name" value="CinA-like_C"/>
</dbReference>
<dbReference type="InterPro" id="IPR008136">
    <property type="entry name" value="CinA_C"/>
</dbReference>
<name>Q3IFN1_PSET1</name>
<dbReference type="Proteomes" id="UP000006843">
    <property type="component" value="Chromosome I"/>
</dbReference>
<gene>
    <name evidence="2" type="ordered locus">PSHAa0693</name>
</gene>
<dbReference type="SUPFAM" id="SSF142433">
    <property type="entry name" value="CinA-like"/>
    <property type="match status" value="1"/>
</dbReference>
<evidence type="ECO:0000313" key="2">
    <source>
        <dbReference type="EMBL" id="CAI85777.1"/>
    </source>
</evidence>
<evidence type="ECO:0000313" key="3">
    <source>
        <dbReference type="Proteomes" id="UP000006843"/>
    </source>
</evidence>
<protein>
    <recommendedName>
        <fullName evidence="1">CinA C-terminal domain-containing protein</fullName>
    </recommendedName>
</protein>
<feature type="domain" description="CinA C-terminal" evidence="1">
    <location>
        <begin position="28"/>
        <end position="179"/>
    </location>
</feature>
<accession>Q3IFN1</accession>
<dbReference type="eggNOG" id="COG1546">
    <property type="taxonomic scope" value="Bacteria"/>
</dbReference>
<evidence type="ECO:0000259" key="1">
    <source>
        <dbReference type="Pfam" id="PF02464"/>
    </source>
</evidence>
<dbReference type="STRING" id="326442.PSHAa0693"/>
<reference evidence="2 3" key="1">
    <citation type="journal article" date="2005" name="Genome Res.">
        <title>Coping with cold: the genome of the versatile marine Antarctica bacterium Pseudoalteromonas haloplanktis TAC125.</title>
        <authorList>
            <person name="Medigue C."/>
            <person name="Krin E."/>
            <person name="Pascal G."/>
            <person name="Barbe V."/>
            <person name="Bernsel A."/>
            <person name="Bertin P."/>
            <person name="Cheung F."/>
            <person name="Cruveiller S."/>
            <person name="Damico S."/>
            <person name="Duilio A."/>
            <person name="Fang G."/>
            <person name="Feller G."/>
            <person name="Mangenot S."/>
            <person name="Marino G."/>
            <person name="Nilsson J."/>
            <person name="Parilli E."/>
            <person name="Rocha E."/>
            <person name="Rouy Z."/>
            <person name="Sekowska A."/>
            <person name="Tutino M.L."/>
            <person name="Vallenet D."/>
            <person name="von Heijne G."/>
            <person name="Danchin A."/>
        </authorList>
    </citation>
    <scope>NUCLEOTIDE SEQUENCE [LARGE SCALE GENOMIC DNA]</scope>
    <source>
        <strain evidence="3">TAC 125</strain>
    </source>
</reference>
<organism evidence="2 3">
    <name type="scientific">Pseudoalteromonas translucida (strain TAC 125)</name>
    <dbReference type="NCBI Taxonomy" id="326442"/>
    <lineage>
        <taxon>Bacteria</taxon>
        <taxon>Pseudomonadati</taxon>
        <taxon>Pseudomonadota</taxon>
        <taxon>Gammaproteobacteria</taxon>
        <taxon>Alteromonadales</taxon>
        <taxon>Pseudoalteromonadaceae</taxon>
        <taxon>Pseudoalteromonas</taxon>
    </lineage>
</organism>
<dbReference type="Pfam" id="PF02464">
    <property type="entry name" value="CinA"/>
    <property type="match status" value="1"/>
</dbReference>
<dbReference type="EMBL" id="CR954246">
    <property type="protein sequence ID" value="CAI85777.1"/>
    <property type="molecule type" value="Genomic_DNA"/>
</dbReference>
<dbReference type="HOGENOM" id="CLU_030805_1_1_6"/>